<dbReference type="InterPro" id="IPR046347">
    <property type="entry name" value="bZIP_sf"/>
</dbReference>
<evidence type="ECO:0000256" key="3">
    <source>
        <dbReference type="SAM" id="MobiDB-lite"/>
    </source>
</evidence>
<feature type="compositionally biased region" description="Basic and acidic residues" evidence="3">
    <location>
        <begin position="10"/>
        <end position="20"/>
    </location>
</feature>
<dbReference type="Gene3D" id="1.20.5.170">
    <property type="match status" value="1"/>
</dbReference>
<dbReference type="GO" id="GO:0000976">
    <property type="term" value="F:transcription cis-regulatory region binding"/>
    <property type="evidence" value="ECO:0007669"/>
    <property type="project" value="InterPro"/>
</dbReference>
<dbReference type="GO" id="GO:0090575">
    <property type="term" value="C:RNA polymerase II transcription regulator complex"/>
    <property type="evidence" value="ECO:0007669"/>
    <property type="project" value="TreeGrafter"/>
</dbReference>
<dbReference type="InterPro" id="IPR050936">
    <property type="entry name" value="AP-1-like"/>
</dbReference>
<dbReference type="Proteomes" id="UP001337655">
    <property type="component" value="Unassembled WGS sequence"/>
</dbReference>
<accession>A0AAV9NZL5</accession>
<dbReference type="CDD" id="cd14688">
    <property type="entry name" value="bZIP_YAP"/>
    <property type="match status" value="1"/>
</dbReference>
<keyword evidence="6" id="KW-1185">Reference proteome</keyword>
<protein>
    <recommendedName>
        <fullName evidence="4">BZIP domain-containing protein</fullName>
    </recommendedName>
</protein>
<dbReference type="SMART" id="SM00338">
    <property type="entry name" value="BRLZ"/>
    <property type="match status" value="1"/>
</dbReference>
<feature type="domain" description="BZIP" evidence="4">
    <location>
        <begin position="7"/>
        <end position="71"/>
    </location>
</feature>
<feature type="region of interest" description="Disordered" evidence="3">
    <location>
        <begin position="1"/>
        <end position="27"/>
    </location>
</feature>
<proteinExistence type="predicted"/>
<organism evidence="5 6">
    <name type="scientific">Saxophila tyrrhenica</name>
    <dbReference type="NCBI Taxonomy" id="1690608"/>
    <lineage>
        <taxon>Eukaryota</taxon>
        <taxon>Fungi</taxon>
        <taxon>Dikarya</taxon>
        <taxon>Ascomycota</taxon>
        <taxon>Pezizomycotina</taxon>
        <taxon>Dothideomycetes</taxon>
        <taxon>Dothideomycetidae</taxon>
        <taxon>Mycosphaerellales</taxon>
        <taxon>Extremaceae</taxon>
        <taxon>Saxophila</taxon>
    </lineage>
</organism>
<comment type="caution">
    <text evidence="5">The sequence shown here is derived from an EMBL/GenBank/DDBJ whole genome shotgun (WGS) entry which is preliminary data.</text>
</comment>
<evidence type="ECO:0000256" key="2">
    <source>
        <dbReference type="ARBA" id="ARBA00023242"/>
    </source>
</evidence>
<evidence type="ECO:0000259" key="4">
    <source>
        <dbReference type="SMART" id="SM00338"/>
    </source>
</evidence>
<dbReference type="EMBL" id="JAVRRT010000017">
    <property type="protein sequence ID" value="KAK5165268.1"/>
    <property type="molecule type" value="Genomic_DNA"/>
</dbReference>
<dbReference type="PANTHER" id="PTHR40621:SF6">
    <property type="entry name" value="AP-1-LIKE TRANSCRIPTION FACTOR YAP1-RELATED"/>
    <property type="match status" value="1"/>
</dbReference>
<dbReference type="GeneID" id="89930698"/>
<dbReference type="AlphaFoldDB" id="A0AAV9NZL5"/>
<reference evidence="5 6" key="1">
    <citation type="submission" date="2023-08" db="EMBL/GenBank/DDBJ databases">
        <title>Black Yeasts Isolated from many extreme environments.</title>
        <authorList>
            <person name="Coleine C."/>
            <person name="Stajich J.E."/>
            <person name="Selbmann L."/>
        </authorList>
    </citation>
    <scope>NUCLEOTIDE SEQUENCE [LARGE SCALE GENOMIC DNA]</scope>
    <source>
        <strain evidence="5 6">CCFEE 5935</strain>
    </source>
</reference>
<keyword evidence="2" id="KW-0539">Nucleus</keyword>
<dbReference type="PANTHER" id="PTHR40621">
    <property type="entry name" value="TRANSCRIPTION FACTOR KAPC-RELATED"/>
    <property type="match status" value="1"/>
</dbReference>
<evidence type="ECO:0000256" key="1">
    <source>
        <dbReference type="ARBA" id="ARBA00004123"/>
    </source>
</evidence>
<name>A0AAV9NZL5_9PEZI</name>
<sequence>MASASNSRDQPYERRREQVRRAQRTHRERRATYVKGLEHEVAELRAQNAVHEAETVAVSSLIRQLHQLLTANGIAIPPELQSRVDVRVRMADAELHGDTEATQRLRVRLPATAPTSSSGSSATLSQASSDAATVAETSISVTAGPSDLRPELDTSLGGQTAVQPRLPTTTQLGVDFVLALEHVCLHHHDFISPELEEEGDEGATGHASMLQRPVIRYAPPAAFSPMTFGRPATTQWGVPAVELETLLSLSRRLELSDEITPVQAWQRILAHPNYNELRPGALEALCQQLVPEVRCYGFGAAIGEAVFVNASETMWSSVAMEART</sequence>
<dbReference type="GO" id="GO:0001228">
    <property type="term" value="F:DNA-binding transcription activator activity, RNA polymerase II-specific"/>
    <property type="evidence" value="ECO:0007669"/>
    <property type="project" value="TreeGrafter"/>
</dbReference>
<gene>
    <name evidence="5" type="ORF">LTR77_009366</name>
</gene>
<evidence type="ECO:0000313" key="6">
    <source>
        <dbReference type="Proteomes" id="UP001337655"/>
    </source>
</evidence>
<evidence type="ECO:0000313" key="5">
    <source>
        <dbReference type="EMBL" id="KAK5165268.1"/>
    </source>
</evidence>
<dbReference type="RefSeq" id="XP_064655411.1">
    <property type="nucleotide sequence ID" value="XM_064806594.1"/>
</dbReference>
<dbReference type="InterPro" id="IPR004827">
    <property type="entry name" value="bZIP"/>
</dbReference>
<comment type="subcellular location">
    <subcellularLocation>
        <location evidence="1">Nucleus</location>
    </subcellularLocation>
</comment>
<dbReference type="SUPFAM" id="SSF57959">
    <property type="entry name" value="Leucine zipper domain"/>
    <property type="match status" value="1"/>
</dbReference>